<feature type="domain" description="Enoyl reductase (ER)" evidence="1">
    <location>
        <begin position="2"/>
        <end position="328"/>
    </location>
</feature>
<reference evidence="2 3" key="1">
    <citation type="submission" date="2013-11" db="EMBL/GenBank/DDBJ databases">
        <title>The Genome Sequence of Phytophthora parasitica P10297.</title>
        <authorList>
            <consortium name="The Broad Institute Genomics Platform"/>
            <person name="Russ C."/>
            <person name="Tyler B."/>
            <person name="Panabieres F."/>
            <person name="Shan W."/>
            <person name="Tripathy S."/>
            <person name="Grunwald N."/>
            <person name="Machado M."/>
            <person name="Johnson C.S."/>
            <person name="Walker B."/>
            <person name="Young S.K."/>
            <person name="Zeng Q."/>
            <person name="Gargeya S."/>
            <person name="Fitzgerald M."/>
            <person name="Haas B."/>
            <person name="Abouelleil A."/>
            <person name="Allen A.W."/>
            <person name="Alvarado L."/>
            <person name="Arachchi H.M."/>
            <person name="Berlin A.M."/>
            <person name="Chapman S.B."/>
            <person name="Gainer-Dewar J."/>
            <person name="Goldberg J."/>
            <person name="Griggs A."/>
            <person name="Gujja S."/>
            <person name="Hansen M."/>
            <person name="Howarth C."/>
            <person name="Imamovic A."/>
            <person name="Ireland A."/>
            <person name="Larimer J."/>
            <person name="McCowan C."/>
            <person name="Murphy C."/>
            <person name="Pearson M."/>
            <person name="Poon T.W."/>
            <person name="Priest M."/>
            <person name="Roberts A."/>
            <person name="Saif S."/>
            <person name="Shea T."/>
            <person name="Sisk P."/>
            <person name="Sykes S."/>
            <person name="Wortman J."/>
            <person name="Nusbaum C."/>
            <person name="Birren B."/>
        </authorList>
    </citation>
    <scope>NUCLEOTIDE SEQUENCE [LARGE SCALE GENOMIC DNA]</scope>
    <source>
        <strain evidence="2 3">P10297</strain>
    </source>
</reference>
<organism evidence="2 3">
    <name type="scientific">Phytophthora nicotianae P10297</name>
    <dbReference type="NCBI Taxonomy" id="1317064"/>
    <lineage>
        <taxon>Eukaryota</taxon>
        <taxon>Sar</taxon>
        <taxon>Stramenopiles</taxon>
        <taxon>Oomycota</taxon>
        <taxon>Peronosporomycetes</taxon>
        <taxon>Peronosporales</taxon>
        <taxon>Peronosporaceae</taxon>
        <taxon>Phytophthora</taxon>
    </lineage>
</organism>
<dbReference type="AlphaFoldDB" id="W2Z3Q8"/>
<dbReference type="Pfam" id="PF08240">
    <property type="entry name" value="ADH_N"/>
    <property type="match status" value="1"/>
</dbReference>
<evidence type="ECO:0000313" key="3">
    <source>
        <dbReference type="Proteomes" id="UP000018948"/>
    </source>
</evidence>
<dbReference type="InterPro" id="IPR013154">
    <property type="entry name" value="ADH-like_N"/>
</dbReference>
<dbReference type="InterPro" id="IPR013149">
    <property type="entry name" value="ADH-like_C"/>
</dbReference>
<accession>W2Z3Q8</accession>
<dbReference type="InterPro" id="IPR020843">
    <property type="entry name" value="ER"/>
</dbReference>
<proteinExistence type="predicted"/>
<dbReference type="PANTHER" id="PTHR45033:SF2">
    <property type="entry name" value="ZINC-TYPE ALCOHOL DEHYDROGENASE-LIKE PROTEIN C1773.06C"/>
    <property type="match status" value="1"/>
</dbReference>
<dbReference type="Gene3D" id="3.40.50.720">
    <property type="entry name" value="NAD(P)-binding Rossmann-like Domain"/>
    <property type="match status" value="1"/>
</dbReference>
<dbReference type="SMART" id="SM00829">
    <property type="entry name" value="PKS_ER"/>
    <property type="match status" value="1"/>
</dbReference>
<dbReference type="SUPFAM" id="SSF51735">
    <property type="entry name" value="NAD(P)-binding Rossmann-fold domains"/>
    <property type="match status" value="1"/>
</dbReference>
<comment type="caution">
    <text evidence="2">The sequence shown here is derived from an EMBL/GenBank/DDBJ whole genome shotgun (WGS) entry which is preliminary data.</text>
</comment>
<dbReference type="Gene3D" id="3.90.180.10">
    <property type="entry name" value="Medium-chain alcohol dehydrogenases, catalytic domain"/>
    <property type="match status" value="1"/>
</dbReference>
<evidence type="ECO:0000259" key="1">
    <source>
        <dbReference type="SMART" id="SM00829"/>
    </source>
</evidence>
<dbReference type="PANTHER" id="PTHR45033">
    <property type="match status" value="1"/>
</dbReference>
<dbReference type="CDD" id="cd08276">
    <property type="entry name" value="MDR7"/>
    <property type="match status" value="1"/>
</dbReference>
<dbReference type="GO" id="GO:0016491">
    <property type="term" value="F:oxidoreductase activity"/>
    <property type="evidence" value="ECO:0007669"/>
    <property type="project" value="InterPro"/>
</dbReference>
<dbReference type="SUPFAM" id="SSF50129">
    <property type="entry name" value="GroES-like"/>
    <property type="match status" value="1"/>
</dbReference>
<name>W2Z3Q8_PHYNI</name>
<gene>
    <name evidence="2" type="ORF">F442_11883</name>
</gene>
<dbReference type="InterPro" id="IPR011032">
    <property type="entry name" value="GroES-like_sf"/>
</dbReference>
<protein>
    <recommendedName>
        <fullName evidence="1">Enoyl reductase (ER) domain-containing protein</fullName>
    </recommendedName>
</protein>
<evidence type="ECO:0000313" key="2">
    <source>
        <dbReference type="EMBL" id="ETP40849.1"/>
    </source>
</evidence>
<dbReference type="Proteomes" id="UP000018948">
    <property type="component" value="Unassembled WGS sequence"/>
</dbReference>
<dbReference type="Pfam" id="PF00107">
    <property type="entry name" value="ADH_zinc_N"/>
    <property type="match status" value="1"/>
</dbReference>
<sequence length="369" mass="39678">MTSSNLVFRHTGRTSHHTLRIRGVTLNYRDTIVANGTYPFPLKDDLAPCSDGAGVVVELGADVKTLLLGDRVIANFDVNNLDGLTPGMKRVSLGGNVDGVLRQYIALPAQVLTKVPEESDVSFVQMASLVASGVTAWNALFGVQPLKAGQTVLFQGTGGVSIIGLQLAKAAGATTIITSSSDEKLKFVQEKFGADHVINYKTHPDWAAVANQITNGRGVDFVLENGGSGTIVQSIEAITVGGVIAVIGFLSPAKQEEMPDLTVLLLGKGCIVRGISLGSQQQLRDLVQFVSHHHIQPFVQKTFGFSRNEVLEAFDYLQAGRHIGKVGIKIKHEANHEGQLVAETYAQEFYFYSSHSKVNLAIKFIPNGQ</sequence>
<dbReference type="InterPro" id="IPR036291">
    <property type="entry name" value="NAD(P)-bd_dom_sf"/>
</dbReference>
<dbReference type="InterPro" id="IPR052711">
    <property type="entry name" value="Zinc_ADH-like"/>
</dbReference>
<dbReference type="OrthoDB" id="3509362at2759"/>
<dbReference type="EMBL" id="ANIY01002470">
    <property type="protein sequence ID" value="ETP40849.1"/>
    <property type="molecule type" value="Genomic_DNA"/>
</dbReference>